<evidence type="ECO:0008006" key="3">
    <source>
        <dbReference type="Google" id="ProtNLM"/>
    </source>
</evidence>
<name>A0A232FN21_9HYME</name>
<dbReference type="Proteomes" id="UP000215335">
    <property type="component" value="Unassembled WGS sequence"/>
</dbReference>
<reference evidence="1 2" key="1">
    <citation type="journal article" date="2017" name="Curr. Biol.">
        <title>The Evolution of Venom by Co-option of Single-Copy Genes.</title>
        <authorList>
            <person name="Martinson E.O."/>
            <person name="Mrinalini"/>
            <person name="Kelkar Y.D."/>
            <person name="Chang C.H."/>
            <person name="Werren J.H."/>
        </authorList>
    </citation>
    <scope>NUCLEOTIDE SEQUENCE [LARGE SCALE GENOMIC DNA]</scope>
    <source>
        <strain evidence="1 2">Alberta</strain>
        <tissue evidence="1">Whole body</tissue>
    </source>
</reference>
<proteinExistence type="predicted"/>
<gene>
    <name evidence="1" type="ORF">TSAR_012265</name>
</gene>
<protein>
    <recommendedName>
        <fullName evidence="3">C2H2-type domain-containing protein</fullName>
    </recommendedName>
</protein>
<dbReference type="STRING" id="543379.A0A232FN21"/>
<evidence type="ECO:0000313" key="2">
    <source>
        <dbReference type="Proteomes" id="UP000215335"/>
    </source>
</evidence>
<accession>A0A232FN21</accession>
<sequence length="127" mass="15076">MNLIEFTIWGQDLLLLIVAHYNKNLYNREKNKRDKYKKRRERKSQKLGLTVAACGSNDEISNNPMADYRRLSCPSCGRRYKYRGGLLRHIAECFSEAEKVEVLNIQHQQQQQLTAKDVRVLYKFWKP</sequence>
<evidence type="ECO:0000313" key="1">
    <source>
        <dbReference type="EMBL" id="OXU32136.1"/>
    </source>
</evidence>
<dbReference type="EMBL" id="NNAY01000005">
    <property type="protein sequence ID" value="OXU32136.1"/>
    <property type="molecule type" value="Genomic_DNA"/>
</dbReference>
<organism evidence="1 2">
    <name type="scientific">Trichomalopsis sarcophagae</name>
    <dbReference type="NCBI Taxonomy" id="543379"/>
    <lineage>
        <taxon>Eukaryota</taxon>
        <taxon>Metazoa</taxon>
        <taxon>Ecdysozoa</taxon>
        <taxon>Arthropoda</taxon>
        <taxon>Hexapoda</taxon>
        <taxon>Insecta</taxon>
        <taxon>Pterygota</taxon>
        <taxon>Neoptera</taxon>
        <taxon>Endopterygota</taxon>
        <taxon>Hymenoptera</taxon>
        <taxon>Apocrita</taxon>
        <taxon>Proctotrupomorpha</taxon>
        <taxon>Chalcidoidea</taxon>
        <taxon>Pteromalidae</taxon>
        <taxon>Pteromalinae</taxon>
        <taxon>Trichomalopsis</taxon>
    </lineage>
</organism>
<dbReference type="AlphaFoldDB" id="A0A232FN21"/>
<comment type="caution">
    <text evidence="1">The sequence shown here is derived from an EMBL/GenBank/DDBJ whole genome shotgun (WGS) entry which is preliminary data.</text>
</comment>
<keyword evidence="2" id="KW-1185">Reference proteome</keyword>
<dbReference type="OrthoDB" id="7695999at2759"/>